<evidence type="ECO:0000313" key="2">
    <source>
        <dbReference type="Proteomes" id="UP001371456"/>
    </source>
</evidence>
<keyword evidence="2" id="KW-1185">Reference proteome</keyword>
<gene>
    <name evidence="1" type="ORF">RDI58_023300</name>
</gene>
<organism evidence="1 2">
    <name type="scientific">Solanum bulbocastanum</name>
    <name type="common">Wild potato</name>
    <dbReference type="NCBI Taxonomy" id="147425"/>
    <lineage>
        <taxon>Eukaryota</taxon>
        <taxon>Viridiplantae</taxon>
        <taxon>Streptophyta</taxon>
        <taxon>Embryophyta</taxon>
        <taxon>Tracheophyta</taxon>
        <taxon>Spermatophyta</taxon>
        <taxon>Magnoliopsida</taxon>
        <taxon>eudicotyledons</taxon>
        <taxon>Gunneridae</taxon>
        <taxon>Pentapetalae</taxon>
        <taxon>asterids</taxon>
        <taxon>lamiids</taxon>
        <taxon>Solanales</taxon>
        <taxon>Solanaceae</taxon>
        <taxon>Solanoideae</taxon>
        <taxon>Solaneae</taxon>
        <taxon>Solanum</taxon>
    </lineage>
</organism>
<reference evidence="1 2" key="1">
    <citation type="submission" date="2024-02" db="EMBL/GenBank/DDBJ databases">
        <title>de novo genome assembly of Solanum bulbocastanum strain 11H21.</title>
        <authorList>
            <person name="Hosaka A.J."/>
        </authorList>
    </citation>
    <scope>NUCLEOTIDE SEQUENCE [LARGE SCALE GENOMIC DNA]</scope>
    <source>
        <tissue evidence="1">Young leaves</tissue>
    </source>
</reference>
<protein>
    <submittedName>
        <fullName evidence="1">Uncharacterized protein</fullName>
    </submittedName>
</protein>
<proteinExistence type="predicted"/>
<dbReference type="Proteomes" id="UP001371456">
    <property type="component" value="Unassembled WGS sequence"/>
</dbReference>
<accession>A0AAN8TCA9</accession>
<comment type="caution">
    <text evidence="1">The sequence shown here is derived from an EMBL/GenBank/DDBJ whole genome shotgun (WGS) entry which is preliminary data.</text>
</comment>
<dbReference type="EMBL" id="JBANQN010000009">
    <property type="protein sequence ID" value="KAK6781116.1"/>
    <property type="molecule type" value="Genomic_DNA"/>
</dbReference>
<sequence>MKAYDERFLMEDTIKLAPMARRVLCPGRSGLEMLNNAPLYNKVVMAVAGIEPASNGRNYDVCL</sequence>
<evidence type="ECO:0000313" key="1">
    <source>
        <dbReference type="EMBL" id="KAK6781116.1"/>
    </source>
</evidence>
<dbReference type="AlphaFoldDB" id="A0AAN8TCA9"/>
<name>A0AAN8TCA9_SOLBU</name>